<evidence type="ECO:0000313" key="10">
    <source>
        <dbReference type="Proteomes" id="UP000198915"/>
    </source>
</evidence>
<evidence type="ECO:0000256" key="1">
    <source>
        <dbReference type="ARBA" id="ARBA00004651"/>
    </source>
</evidence>
<dbReference type="GO" id="GO:0055085">
    <property type="term" value="P:transmembrane transport"/>
    <property type="evidence" value="ECO:0007669"/>
    <property type="project" value="InterPro"/>
</dbReference>
<comment type="subcellular location">
    <subcellularLocation>
        <location evidence="1 7">Cell membrane</location>
        <topology evidence="1 7">Multi-pass membrane protein</topology>
    </subcellularLocation>
</comment>
<protein>
    <submittedName>
        <fullName evidence="9">Peptide/nickel transport system permease protein</fullName>
    </submittedName>
</protein>
<feature type="transmembrane region" description="Helical" evidence="7">
    <location>
        <begin position="129"/>
        <end position="150"/>
    </location>
</feature>
<dbReference type="Pfam" id="PF00528">
    <property type="entry name" value="BPD_transp_1"/>
    <property type="match status" value="1"/>
</dbReference>
<evidence type="ECO:0000256" key="3">
    <source>
        <dbReference type="ARBA" id="ARBA00022475"/>
    </source>
</evidence>
<feature type="transmembrane region" description="Helical" evidence="7">
    <location>
        <begin position="94"/>
        <end position="117"/>
    </location>
</feature>
<dbReference type="InterPro" id="IPR035906">
    <property type="entry name" value="MetI-like_sf"/>
</dbReference>
<keyword evidence="5 7" id="KW-1133">Transmembrane helix</keyword>
<dbReference type="PANTHER" id="PTHR43386">
    <property type="entry name" value="OLIGOPEPTIDE TRANSPORT SYSTEM PERMEASE PROTEIN APPC"/>
    <property type="match status" value="1"/>
</dbReference>
<feature type="transmembrane region" description="Helical" evidence="7">
    <location>
        <begin position="30"/>
        <end position="50"/>
    </location>
</feature>
<feature type="domain" description="ABC transmembrane type-1" evidence="8">
    <location>
        <begin position="90"/>
        <end position="279"/>
    </location>
</feature>
<dbReference type="Proteomes" id="UP000198915">
    <property type="component" value="Unassembled WGS sequence"/>
</dbReference>
<organism evidence="9 10">
    <name type="scientific">Brevibacillus centrosporus</name>
    <dbReference type="NCBI Taxonomy" id="54910"/>
    <lineage>
        <taxon>Bacteria</taxon>
        <taxon>Bacillati</taxon>
        <taxon>Bacillota</taxon>
        <taxon>Bacilli</taxon>
        <taxon>Bacillales</taxon>
        <taxon>Paenibacillaceae</taxon>
        <taxon>Brevibacillus</taxon>
    </lineage>
</organism>
<dbReference type="PROSITE" id="PS50928">
    <property type="entry name" value="ABC_TM1"/>
    <property type="match status" value="1"/>
</dbReference>
<dbReference type="AlphaFoldDB" id="A0A1I4CUW2"/>
<feature type="transmembrane region" description="Helical" evidence="7">
    <location>
        <begin position="207"/>
        <end position="233"/>
    </location>
</feature>
<sequence length="290" mass="31648">MAELQQTAMKKPVRAFRLGLFSRLPVNTKIAIGLALVLIVILLSLCAPWLTPYDPNANDLNNVLQKPSVKHWFGTDNFGRDIFTRTLYAGRIDLQIGIVAVVVPLIAGSVIGLFAGYFGGWFNILMMRLVDVMISFPFMVLIIAIISILGPGLMNMYIAIFLVGWTSYARIVRGEVLVVKQQEYILAARSIGYGHGRIIFRHILPNVISPAIVFAMSDVVLCILTGASLSFLGLGVQPPAAEWGAMISEGRSYIINAWWISTLPGLAIIVTGLGFSLLGDGLAEKIENQS</sequence>
<name>A0A1I4CUW2_9BACL</name>
<accession>A0A1I4CUW2</accession>
<dbReference type="InterPro" id="IPR000515">
    <property type="entry name" value="MetI-like"/>
</dbReference>
<keyword evidence="10" id="KW-1185">Reference proteome</keyword>
<dbReference type="InterPro" id="IPR025966">
    <property type="entry name" value="OppC_N"/>
</dbReference>
<dbReference type="GO" id="GO:0005886">
    <property type="term" value="C:plasma membrane"/>
    <property type="evidence" value="ECO:0007669"/>
    <property type="project" value="UniProtKB-SubCell"/>
</dbReference>
<evidence type="ECO:0000256" key="5">
    <source>
        <dbReference type="ARBA" id="ARBA00022989"/>
    </source>
</evidence>
<evidence type="ECO:0000256" key="6">
    <source>
        <dbReference type="ARBA" id="ARBA00023136"/>
    </source>
</evidence>
<dbReference type="PANTHER" id="PTHR43386:SF1">
    <property type="entry name" value="D,D-DIPEPTIDE TRANSPORT SYSTEM PERMEASE PROTEIN DDPC-RELATED"/>
    <property type="match status" value="1"/>
</dbReference>
<keyword evidence="2 7" id="KW-0813">Transport</keyword>
<comment type="similarity">
    <text evidence="7">Belongs to the binding-protein-dependent transport system permease family.</text>
</comment>
<keyword evidence="6 7" id="KW-0472">Membrane</keyword>
<keyword evidence="4 7" id="KW-0812">Transmembrane</keyword>
<gene>
    <name evidence="9" type="ORF">SAMN05518846_12188</name>
</gene>
<dbReference type="EMBL" id="FORT01000021">
    <property type="protein sequence ID" value="SFK84583.1"/>
    <property type="molecule type" value="Genomic_DNA"/>
</dbReference>
<dbReference type="Pfam" id="PF12911">
    <property type="entry name" value="OppC_N"/>
    <property type="match status" value="1"/>
</dbReference>
<evidence type="ECO:0000313" key="9">
    <source>
        <dbReference type="EMBL" id="SFK84583.1"/>
    </source>
</evidence>
<keyword evidence="3" id="KW-1003">Cell membrane</keyword>
<dbReference type="Gene3D" id="1.10.3720.10">
    <property type="entry name" value="MetI-like"/>
    <property type="match status" value="1"/>
</dbReference>
<proteinExistence type="inferred from homology"/>
<dbReference type="CDD" id="cd06261">
    <property type="entry name" value="TM_PBP2"/>
    <property type="match status" value="1"/>
</dbReference>
<dbReference type="STRING" id="1884381.SAMN05518846_12188"/>
<dbReference type="RefSeq" id="WP_218033699.1">
    <property type="nucleotide sequence ID" value="NZ_BJOE01000016.1"/>
</dbReference>
<evidence type="ECO:0000256" key="2">
    <source>
        <dbReference type="ARBA" id="ARBA00022448"/>
    </source>
</evidence>
<feature type="transmembrane region" description="Helical" evidence="7">
    <location>
        <begin position="253"/>
        <end position="278"/>
    </location>
</feature>
<evidence type="ECO:0000256" key="4">
    <source>
        <dbReference type="ARBA" id="ARBA00022692"/>
    </source>
</evidence>
<evidence type="ECO:0000259" key="8">
    <source>
        <dbReference type="PROSITE" id="PS50928"/>
    </source>
</evidence>
<dbReference type="InterPro" id="IPR050366">
    <property type="entry name" value="BP-dependent_transpt_permease"/>
</dbReference>
<evidence type="ECO:0000256" key="7">
    <source>
        <dbReference type="RuleBase" id="RU363032"/>
    </source>
</evidence>
<dbReference type="SUPFAM" id="SSF161098">
    <property type="entry name" value="MetI-like"/>
    <property type="match status" value="1"/>
</dbReference>
<reference evidence="10" key="1">
    <citation type="submission" date="2016-10" db="EMBL/GenBank/DDBJ databases">
        <authorList>
            <person name="Varghese N."/>
            <person name="Submissions S."/>
        </authorList>
    </citation>
    <scope>NUCLEOTIDE SEQUENCE [LARGE SCALE GENOMIC DNA]</scope>
    <source>
        <strain evidence="10">OK042</strain>
    </source>
</reference>